<keyword evidence="3" id="KW-1185">Reference proteome</keyword>
<comment type="caution">
    <text evidence="2">The sequence shown here is derived from an EMBL/GenBank/DDBJ whole genome shotgun (WGS) entry which is preliminary data.</text>
</comment>
<feature type="non-terminal residue" evidence="2">
    <location>
        <position position="358"/>
    </location>
</feature>
<sequence>MSFASSAVTYTSIYTDSEPKRPVALPLLDHIPDSEEPQTPPVPQEEDEREPMFIQPHDLDYVPKPIYPEYIPLEDEHEFPVEEQPLPPVDSPTAESPGYVVESDPKEDPEEYEDDETEDGPVDYPMNKGDDDDDDSSGDDADDMNEDEEDEEDDEEEEHLAPTDSAIIVPTVELVSPPEGTEPVIPLPSTDITTTRARIIFQLQASISLPPEAKVERLLAMPTPPPSPLTSLSPPSARERLARCTAPYTHSSPPPALVDAVTVALPSPPLPPLPPCIYIPPPIDRRDDVPEFEQPPRKRTCLFPLGSKYEVEESSTARPTRGRGETVWIVEEEAYASREAWAHAIGSSQAVHYELQTH</sequence>
<name>A0ABQ4YVU7_9ASTR</name>
<dbReference type="EMBL" id="BQNB010010716">
    <property type="protein sequence ID" value="GJS81022.1"/>
    <property type="molecule type" value="Genomic_DNA"/>
</dbReference>
<feature type="region of interest" description="Disordered" evidence="1">
    <location>
        <begin position="1"/>
        <end position="169"/>
    </location>
</feature>
<evidence type="ECO:0000313" key="2">
    <source>
        <dbReference type="EMBL" id="GJS81022.1"/>
    </source>
</evidence>
<dbReference type="Proteomes" id="UP001151760">
    <property type="component" value="Unassembled WGS sequence"/>
</dbReference>
<feature type="compositionally biased region" description="Acidic residues" evidence="1">
    <location>
        <begin position="130"/>
        <end position="158"/>
    </location>
</feature>
<gene>
    <name evidence="2" type="ORF">Tco_0747563</name>
</gene>
<reference evidence="2" key="1">
    <citation type="journal article" date="2022" name="Int. J. Mol. Sci.">
        <title>Draft Genome of Tanacetum Coccineum: Genomic Comparison of Closely Related Tanacetum-Family Plants.</title>
        <authorList>
            <person name="Yamashiro T."/>
            <person name="Shiraishi A."/>
            <person name="Nakayama K."/>
            <person name="Satake H."/>
        </authorList>
    </citation>
    <scope>NUCLEOTIDE SEQUENCE</scope>
</reference>
<evidence type="ECO:0000313" key="3">
    <source>
        <dbReference type="Proteomes" id="UP001151760"/>
    </source>
</evidence>
<protein>
    <submittedName>
        <fullName evidence="2">Uncharacterized protein</fullName>
    </submittedName>
</protein>
<feature type="compositionally biased region" description="Polar residues" evidence="1">
    <location>
        <begin position="1"/>
        <end position="15"/>
    </location>
</feature>
<evidence type="ECO:0000256" key="1">
    <source>
        <dbReference type="SAM" id="MobiDB-lite"/>
    </source>
</evidence>
<reference evidence="2" key="2">
    <citation type="submission" date="2022-01" db="EMBL/GenBank/DDBJ databases">
        <authorList>
            <person name="Yamashiro T."/>
            <person name="Shiraishi A."/>
            <person name="Satake H."/>
            <person name="Nakayama K."/>
        </authorList>
    </citation>
    <scope>NUCLEOTIDE SEQUENCE</scope>
</reference>
<accession>A0ABQ4YVU7</accession>
<proteinExistence type="predicted"/>
<feature type="compositionally biased region" description="Acidic residues" evidence="1">
    <location>
        <begin position="105"/>
        <end position="121"/>
    </location>
</feature>
<organism evidence="2 3">
    <name type="scientific">Tanacetum coccineum</name>
    <dbReference type="NCBI Taxonomy" id="301880"/>
    <lineage>
        <taxon>Eukaryota</taxon>
        <taxon>Viridiplantae</taxon>
        <taxon>Streptophyta</taxon>
        <taxon>Embryophyta</taxon>
        <taxon>Tracheophyta</taxon>
        <taxon>Spermatophyta</taxon>
        <taxon>Magnoliopsida</taxon>
        <taxon>eudicotyledons</taxon>
        <taxon>Gunneridae</taxon>
        <taxon>Pentapetalae</taxon>
        <taxon>asterids</taxon>
        <taxon>campanulids</taxon>
        <taxon>Asterales</taxon>
        <taxon>Asteraceae</taxon>
        <taxon>Asteroideae</taxon>
        <taxon>Anthemideae</taxon>
        <taxon>Anthemidinae</taxon>
        <taxon>Tanacetum</taxon>
    </lineage>
</organism>